<keyword evidence="1" id="KW-0732">Signal</keyword>
<dbReference type="AlphaFoldDB" id="A0A420J7E6"/>
<accession>A0A420J7E6</accession>
<evidence type="ECO:0008006" key="4">
    <source>
        <dbReference type="Google" id="ProtNLM"/>
    </source>
</evidence>
<feature type="chain" id="PRO_5019128875" description="Secreted effector protein" evidence="1">
    <location>
        <begin position="21"/>
        <end position="184"/>
    </location>
</feature>
<keyword evidence="3" id="KW-1185">Reference proteome</keyword>
<gene>
    <name evidence="2" type="ORF">GcM3_022029</name>
</gene>
<evidence type="ECO:0000313" key="2">
    <source>
        <dbReference type="EMBL" id="RKF82713.1"/>
    </source>
</evidence>
<feature type="signal peptide" evidence="1">
    <location>
        <begin position="1"/>
        <end position="20"/>
    </location>
</feature>
<dbReference type="Proteomes" id="UP000283383">
    <property type="component" value="Unassembled WGS sequence"/>
</dbReference>
<proteinExistence type="predicted"/>
<dbReference type="EMBL" id="MCBQ01002207">
    <property type="protein sequence ID" value="RKF82713.1"/>
    <property type="molecule type" value="Genomic_DNA"/>
</dbReference>
<name>A0A420J7E6_9PEZI</name>
<protein>
    <recommendedName>
        <fullName evidence="4">Secreted effector protein</fullName>
    </recommendedName>
</protein>
<comment type="caution">
    <text evidence="2">The sequence shown here is derived from an EMBL/GenBank/DDBJ whole genome shotgun (WGS) entry which is preliminary data.</text>
</comment>
<reference evidence="2 3" key="1">
    <citation type="journal article" date="2018" name="BMC Genomics">
        <title>Comparative genome analyses reveal sequence features reflecting distinct modes of host-adaptation between dicot and monocot powdery mildew.</title>
        <authorList>
            <person name="Wu Y."/>
            <person name="Ma X."/>
            <person name="Pan Z."/>
            <person name="Kale S.D."/>
            <person name="Song Y."/>
            <person name="King H."/>
            <person name="Zhang Q."/>
            <person name="Presley C."/>
            <person name="Deng X."/>
            <person name="Wei C.I."/>
            <person name="Xiao S."/>
        </authorList>
    </citation>
    <scope>NUCLEOTIDE SEQUENCE [LARGE SCALE GENOMIC DNA]</scope>
    <source>
        <strain evidence="2">UMSG3</strain>
    </source>
</reference>
<evidence type="ECO:0000256" key="1">
    <source>
        <dbReference type="SAM" id="SignalP"/>
    </source>
</evidence>
<organism evidence="2 3">
    <name type="scientific">Golovinomyces cichoracearum</name>
    <dbReference type="NCBI Taxonomy" id="62708"/>
    <lineage>
        <taxon>Eukaryota</taxon>
        <taxon>Fungi</taxon>
        <taxon>Dikarya</taxon>
        <taxon>Ascomycota</taxon>
        <taxon>Pezizomycotina</taxon>
        <taxon>Leotiomycetes</taxon>
        <taxon>Erysiphales</taxon>
        <taxon>Erysiphaceae</taxon>
        <taxon>Golovinomyces</taxon>
    </lineage>
</organism>
<sequence length="184" mass="20872">MHSLYFHVIVTAIILPMIVAYPGSKQESDLSSTTDSKGLLLRDLETPVSTTNTLPDSIRKRAFGRNPKKGKSCDGTFYSQTRIDSVTKKFCLKNAARLREIRIVNNVAEPVIPPHIFFELGGNYVKIPISGFISRNRVKSVLNNFGRRANKDYIIITKDQCQAYALIRYTVDKTWLRCVDFPTK</sequence>
<evidence type="ECO:0000313" key="3">
    <source>
        <dbReference type="Proteomes" id="UP000283383"/>
    </source>
</evidence>